<dbReference type="Ensembl" id="ENSPKIT00000038427.1">
    <property type="protein sequence ID" value="ENSPKIP00000013991.1"/>
    <property type="gene ID" value="ENSPKIG00000001213.1"/>
</dbReference>
<feature type="region of interest" description="Disordered" evidence="1">
    <location>
        <begin position="109"/>
        <end position="136"/>
    </location>
</feature>
<accession>A0A3B3R8N6</accession>
<dbReference type="AlphaFoldDB" id="A0A3B3R8N6"/>
<dbReference type="STRING" id="1676925.ENSPKIP00000013991"/>
<feature type="domain" description="PDZ" evidence="2">
    <location>
        <begin position="38"/>
        <end position="84"/>
    </location>
</feature>
<evidence type="ECO:0000313" key="3">
    <source>
        <dbReference type="Ensembl" id="ENSPKIP00000013991.1"/>
    </source>
</evidence>
<evidence type="ECO:0000313" key="4">
    <source>
        <dbReference type="Proteomes" id="UP000261540"/>
    </source>
</evidence>
<dbReference type="SMART" id="SM00228">
    <property type="entry name" value="PDZ"/>
    <property type="match status" value="1"/>
</dbReference>
<evidence type="ECO:0000256" key="1">
    <source>
        <dbReference type="SAM" id="MobiDB-lite"/>
    </source>
</evidence>
<reference evidence="3" key="2">
    <citation type="submission" date="2025-09" db="UniProtKB">
        <authorList>
            <consortium name="Ensembl"/>
        </authorList>
    </citation>
    <scope>IDENTIFICATION</scope>
</reference>
<dbReference type="Pfam" id="PF00595">
    <property type="entry name" value="PDZ"/>
    <property type="match status" value="1"/>
</dbReference>
<evidence type="ECO:0000259" key="2">
    <source>
        <dbReference type="PROSITE" id="PS50106"/>
    </source>
</evidence>
<dbReference type="PANTHER" id="PTHR19964:SF92">
    <property type="entry name" value="PATJ HOMOLOG"/>
    <property type="match status" value="1"/>
</dbReference>
<reference evidence="3" key="1">
    <citation type="submission" date="2025-08" db="UniProtKB">
        <authorList>
            <consortium name="Ensembl"/>
        </authorList>
    </citation>
    <scope>IDENTIFICATION</scope>
</reference>
<feature type="compositionally biased region" description="Polar residues" evidence="1">
    <location>
        <begin position="117"/>
        <end position="128"/>
    </location>
</feature>
<dbReference type="InterPro" id="IPR001478">
    <property type="entry name" value="PDZ"/>
</dbReference>
<dbReference type="SUPFAM" id="SSF50156">
    <property type="entry name" value="PDZ domain-like"/>
    <property type="match status" value="1"/>
</dbReference>
<sequence length="136" mass="14610">MWTWAEHWVLNAKVDATKDSPCFVFGSPSHCTASANGFIRSLVPDGVADLDGRLYPGDRLVSVNGADLADAGLEEAVWALKGAPAGAVRLGITKPRFVRAPPVACFRQETGEPGGNPVNTQENTQNPHTQRHLHLN</sequence>
<dbReference type="Gene3D" id="2.30.42.10">
    <property type="match status" value="1"/>
</dbReference>
<dbReference type="InterPro" id="IPR051342">
    <property type="entry name" value="PDZ_scaffold"/>
</dbReference>
<dbReference type="Proteomes" id="UP000261540">
    <property type="component" value="Unplaced"/>
</dbReference>
<keyword evidence="4" id="KW-1185">Reference proteome</keyword>
<dbReference type="InterPro" id="IPR036034">
    <property type="entry name" value="PDZ_sf"/>
</dbReference>
<dbReference type="PROSITE" id="PS50106">
    <property type="entry name" value="PDZ"/>
    <property type="match status" value="1"/>
</dbReference>
<proteinExistence type="predicted"/>
<dbReference type="PANTHER" id="PTHR19964">
    <property type="entry name" value="MULTIPLE PDZ DOMAIN PROTEIN"/>
    <property type="match status" value="1"/>
</dbReference>
<name>A0A3B3R8N6_9TELE</name>
<protein>
    <recommendedName>
        <fullName evidence="2">PDZ domain-containing protein</fullName>
    </recommendedName>
</protein>
<organism evidence="3 4">
    <name type="scientific">Paramormyrops kingsleyae</name>
    <dbReference type="NCBI Taxonomy" id="1676925"/>
    <lineage>
        <taxon>Eukaryota</taxon>
        <taxon>Metazoa</taxon>
        <taxon>Chordata</taxon>
        <taxon>Craniata</taxon>
        <taxon>Vertebrata</taxon>
        <taxon>Euteleostomi</taxon>
        <taxon>Actinopterygii</taxon>
        <taxon>Neopterygii</taxon>
        <taxon>Teleostei</taxon>
        <taxon>Osteoglossocephala</taxon>
        <taxon>Osteoglossomorpha</taxon>
        <taxon>Osteoglossiformes</taxon>
        <taxon>Mormyridae</taxon>
        <taxon>Paramormyrops</taxon>
    </lineage>
</organism>